<evidence type="ECO:0000256" key="4">
    <source>
        <dbReference type="ARBA" id="ARBA00022723"/>
    </source>
</evidence>
<dbReference type="GO" id="GO:0007155">
    <property type="term" value="P:cell adhesion"/>
    <property type="evidence" value="ECO:0007669"/>
    <property type="project" value="InterPro"/>
</dbReference>
<feature type="region of interest" description="Disordered" evidence="8">
    <location>
        <begin position="409"/>
        <end position="428"/>
    </location>
</feature>
<gene>
    <name evidence="10" type="ORF">CYMTET_8734</name>
</gene>
<dbReference type="Gene3D" id="3.90.132.10">
    <property type="entry name" value="Leishmanolysin , domain 2"/>
    <property type="match status" value="1"/>
</dbReference>
<evidence type="ECO:0008006" key="12">
    <source>
        <dbReference type="Google" id="ProtNLM"/>
    </source>
</evidence>
<keyword evidence="7" id="KW-0482">Metalloprotease</keyword>
<reference evidence="10 11" key="1">
    <citation type="journal article" date="2015" name="Genome Biol. Evol.">
        <title>Comparative Genomics of a Bacterivorous Green Alga Reveals Evolutionary Causalities and Consequences of Phago-Mixotrophic Mode of Nutrition.</title>
        <authorList>
            <person name="Burns J.A."/>
            <person name="Paasch A."/>
            <person name="Narechania A."/>
            <person name="Kim E."/>
        </authorList>
    </citation>
    <scope>NUCLEOTIDE SEQUENCE [LARGE SCALE GENOMIC DNA]</scope>
    <source>
        <strain evidence="10 11">PLY_AMNH</strain>
    </source>
</reference>
<feature type="region of interest" description="Disordered" evidence="8">
    <location>
        <begin position="487"/>
        <end position="506"/>
    </location>
</feature>
<evidence type="ECO:0000256" key="5">
    <source>
        <dbReference type="ARBA" id="ARBA00022801"/>
    </source>
</evidence>
<feature type="region of interest" description="Disordered" evidence="8">
    <location>
        <begin position="593"/>
        <end position="658"/>
    </location>
</feature>
<dbReference type="GO" id="GO:0005737">
    <property type="term" value="C:cytoplasm"/>
    <property type="evidence" value="ECO:0007669"/>
    <property type="project" value="TreeGrafter"/>
</dbReference>
<keyword evidence="3" id="KW-0645">Protease</keyword>
<protein>
    <recommendedName>
        <fullName evidence="12">EGF-like domain-containing protein</fullName>
    </recommendedName>
</protein>
<comment type="cofactor">
    <cofactor evidence="1">
        <name>Zn(2+)</name>
        <dbReference type="ChEBI" id="CHEBI:29105"/>
    </cofactor>
</comment>
<dbReference type="GO" id="GO:0004222">
    <property type="term" value="F:metalloendopeptidase activity"/>
    <property type="evidence" value="ECO:0007669"/>
    <property type="project" value="InterPro"/>
</dbReference>
<dbReference type="GO" id="GO:0046872">
    <property type="term" value="F:metal ion binding"/>
    <property type="evidence" value="ECO:0007669"/>
    <property type="project" value="UniProtKB-KW"/>
</dbReference>
<evidence type="ECO:0000313" key="10">
    <source>
        <dbReference type="EMBL" id="KAK3283572.1"/>
    </source>
</evidence>
<keyword evidence="4" id="KW-0479">Metal-binding</keyword>
<comment type="caution">
    <text evidence="10">The sequence shown here is derived from an EMBL/GenBank/DDBJ whole genome shotgun (WGS) entry which is preliminary data.</text>
</comment>
<dbReference type="AlphaFoldDB" id="A0AAE0GSY4"/>
<dbReference type="GO" id="GO:0006508">
    <property type="term" value="P:proteolysis"/>
    <property type="evidence" value="ECO:0007669"/>
    <property type="project" value="UniProtKB-KW"/>
</dbReference>
<dbReference type="PANTHER" id="PTHR10942:SF0">
    <property type="entry name" value="LEISHMANOLYSIN-LIKE PEPTIDASE"/>
    <property type="match status" value="1"/>
</dbReference>
<evidence type="ECO:0000313" key="11">
    <source>
        <dbReference type="Proteomes" id="UP001190700"/>
    </source>
</evidence>
<dbReference type="Proteomes" id="UP001190700">
    <property type="component" value="Unassembled WGS sequence"/>
</dbReference>
<evidence type="ECO:0000256" key="2">
    <source>
        <dbReference type="ARBA" id="ARBA00005860"/>
    </source>
</evidence>
<evidence type="ECO:0000256" key="7">
    <source>
        <dbReference type="ARBA" id="ARBA00023049"/>
    </source>
</evidence>
<keyword evidence="11" id="KW-1185">Reference proteome</keyword>
<dbReference type="EMBL" id="LGRX02002712">
    <property type="protein sequence ID" value="KAK3283572.1"/>
    <property type="molecule type" value="Genomic_DNA"/>
</dbReference>
<feature type="transmembrane region" description="Helical" evidence="9">
    <location>
        <begin position="435"/>
        <end position="458"/>
    </location>
</feature>
<keyword evidence="6" id="KW-0862">Zinc</keyword>
<proteinExistence type="inferred from homology"/>
<comment type="similarity">
    <text evidence="2">Belongs to the peptidase M8 family.</text>
</comment>
<dbReference type="SUPFAM" id="SSF55486">
    <property type="entry name" value="Metalloproteases ('zincins'), catalytic domain"/>
    <property type="match status" value="1"/>
</dbReference>
<sequence length="672" mass="72225">MCPVSDEEPQIMSNVTLALLEDSGWYLPAYDLGMYQGFGAEAGCEFATAVCNNTDPFNRFFCMGKASQEWVCSWDHREIGRCTNDSLMDGCPYVWPYASHQCFDPADTSDTAVARGQSYGYHSRCLQDDAEAWTMESAADGLTYTWASHGRGCYAVHCTGEGSSATLYVSLSKGSLPCPEGEYVRAADLDSEYVTGILGPCPSAAVLCPSLGCPNECHSQGVCHWGKCYCATGFVGDDCATRGCTDRSCTSAEYCSAVTGLCTSLLPPPPLSPPGPPRPPPPTPPPSWAAWMMLSQISMEDETEASFTESKQDAFVAAIAEVLEVELAIVIFVSTTDRDHQRRRRRRLDSSIEVNVETGVYAASAESAASLATQLQMAVEDGSLGAQLEVSMQFAYVALELLHTELSALHAEPPPPPQPPEAGDDGADTGNGGTVWYLSLAALCVVGVLIVLLIVYCGHPWWAEHARRLWDRITANREKQFMVSMGVTPSMLSPSSPSDASQLLGDRDSCDSRELNPHRASLGMAECNQVISSTAPAQAGPNIMHNPLNPLNAARGPPWTSAQASNSFSTCNPFLDGPRIGRDLSGVCDGAASTIVPPPQAEPRDEEARLAHPKPTADATHQEAMAEPSDQRTVAHSASGGRALSWSKEEASRDAAAVFQRLNQQEEMCQRR</sequence>
<keyword evidence="5" id="KW-0378">Hydrolase</keyword>
<evidence type="ECO:0000256" key="6">
    <source>
        <dbReference type="ARBA" id="ARBA00022833"/>
    </source>
</evidence>
<accession>A0AAE0GSY4</accession>
<name>A0AAE0GSY4_9CHLO</name>
<keyword evidence="9" id="KW-0812">Transmembrane</keyword>
<evidence type="ECO:0000256" key="1">
    <source>
        <dbReference type="ARBA" id="ARBA00001947"/>
    </source>
</evidence>
<evidence type="ECO:0000256" key="8">
    <source>
        <dbReference type="SAM" id="MobiDB-lite"/>
    </source>
</evidence>
<evidence type="ECO:0000256" key="9">
    <source>
        <dbReference type="SAM" id="Phobius"/>
    </source>
</evidence>
<dbReference type="InterPro" id="IPR001577">
    <property type="entry name" value="Peptidase_M8"/>
</dbReference>
<dbReference type="Pfam" id="PF01457">
    <property type="entry name" value="Peptidase_M8"/>
    <property type="match status" value="2"/>
</dbReference>
<keyword evidence="9" id="KW-0472">Membrane</keyword>
<dbReference type="GO" id="GO:0016020">
    <property type="term" value="C:membrane"/>
    <property type="evidence" value="ECO:0007669"/>
    <property type="project" value="InterPro"/>
</dbReference>
<organism evidence="10 11">
    <name type="scientific">Cymbomonas tetramitiformis</name>
    <dbReference type="NCBI Taxonomy" id="36881"/>
    <lineage>
        <taxon>Eukaryota</taxon>
        <taxon>Viridiplantae</taxon>
        <taxon>Chlorophyta</taxon>
        <taxon>Pyramimonadophyceae</taxon>
        <taxon>Pyramimonadales</taxon>
        <taxon>Pyramimonadaceae</taxon>
        <taxon>Cymbomonas</taxon>
    </lineage>
</organism>
<dbReference type="Gene3D" id="2.10.25.10">
    <property type="entry name" value="Laminin"/>
    <property type="match status" value="1"/>
</dbReference>
<keyword evidence="9" id="KW-1133">Transmembrane helix</keyword>
<evidence type="ECO:0000256" key="3">
    <source>
        <dbReference type="ARBA" id="ARBA00022670"/>
    </source>
</evidence>
<dbReference type="PANTHER" id="PTHR10942">
    <property type="entry name" value="LEISHMANOLYSIN-LIKE PEPTIDASE"/>
    <property type="match status" value="1"/>
</dbReference>
<feature type="compositionally biased region" description="Low complexity" evidence="8">
    <location>
        <begin position="489"/>
        <end position="504"/>
    </location>
</feature>